<dbReference type="SUPFAM" id="SSF48371">
    <property type="entry name" value="ARM repeat"/>
    <property type="match status" value="1"/>
</dbReference>
<dbReference type="PANTHER" id="PTHR33115">
    <property type="entry name" value="ARM REPEAT SUPERFAMILY PROTEIN"/>
    <property type="match status" value="1"/>
</dbReference>
<proteinExistence type="predicted"/>
<accession>A0AAQ3TA74</accession>
<dbReference type="PANTHER" id="PTHR33115:SF43">
    <property type="entry name" value="BLE2 PROTEIN"/>
    <property type="match status" value="1"/>
</dbReference>
<name>A0AAQ3TA74_PASNO</name>
<protein>
    <recommendedName>
        <fullName evidence="4">ARM repeat superfamily protein</fullName>
    </recommendedName>
</protein>
<dbReference type="Gene3D" id="1.25.10.10">
    <property type="entry name" value="Leucine-rich Repeat Variant"/>
    <property type="match status" value="1"/>
</dbReference>
<keyword evidence="3" id="KW-1185">Reference proteome</keyword>
<dbReference type="InterPro" id="IPR016024">
    <property type="entry name" value="ARM-type_fold"/>
</dbReference>
<feature type="compositionally biased region" description="Polar residues" evidence="1">
    <location>
        <begin position="98"/>
        <end position="114"/>
    </location>
</feature>
<dbReference type="InterPro" id="IPR011989">
    <property type="entry name" value="ARM-like"/>
</dbReference>
<evidence type="ECO:0000256" key="1">
    <source>
        <dbReference type="SAM" id="MobiDB-lite"/>
    </source>
</evidence>
<dbReference type="Proteomes" id="UP001341281">
    <property type="component" value="Chromosome 04"/>
</dbReference>
<dbReference type="EMBL" id="CP144748">
    <property type="protein sequence ID" value="WVZ69683.1"/>
    <property type="molecule type" value="Genomic_DNA"/>
</dbReference>
<evidence type="ECO:0008006" key="4">
    <source>
        <dbReference type="Google" id="ProtNLM"/>
    </source>
</evidence>
<feature type="compositionally biased region" description="Low complexity" evidence="1">
    <location>
        <begin position="88"/>
        <end position="97"/>
    </location>
</feature>
<evidence type="ECO:0000313" key="3">
    <source>
        <dbReference type="Proteomes" id="UP001341281"/>
    </source>
</evidence>
<evidence type="ECO:0000313" key="2">
    <source>
        <dbReference type="EMBL" id="WVZ69683.1"/>
    </source>
</evidence>
<sequence>MLGWTLEQDRDIRLFAARVVAELSYDLRIAGIPGAVKMVSLLLNAKNKAAYENNEEGLMGSQAVGDNEIKDSARNEPRRQDMLPEAANVNGNNVVINQSSDQESPRNGGNSSNRPADEELRHPGGNNRGRRSWICGCCQWMKKKWSIPEEQPLTYHDHGSLPILGMVILERLASDPDNCEEILKIKNLIPKVVGLIGYSSNNESNNDNALICSSLNLVRQLVTTSCIGANLRLELWECPFLHSNLACVMEDSRSSPDIWKPAVDIIATLALYELGSVQVIIHKLVHLFIIGHDGAMNYDQAPRVAAGGALSNLAMESPANCLTILEERPGYELVKDLNDMLGNDEYRCVVATLLQNLCACSRICELMMHDPGISLSSASPVEALIGLASQIRYGIPFKDFVQGLESHPNLAGLVKKLVDTLNSNRKTSAEFPRMRRVIVEMNHILPTQASSDDRGMMEPLSKVEKSPSKVERYRVFLGNEGLVVEAGDPLSDLARRAKGLLDSATLMTP</sequence>
<reference evidence="2 3" key="1">
    <citation type="submission" date="2024-02" db="EMBL/GenBank/DDBJ databases">
        <title>High-quality chromosome-scale genome assembly of Pensacola bahiagrass (Paspalum notatum Flugge var. saurae).</title>
        <authorList>
            <person name="Vega J.M."/>
            <person name="Podio M."/>
            <person name="Orjuela J."/>
            <person name="Siena L.A."/>
            <person name="Pessino S.C."/>
            <person name="Combes M.C."/>
            <person name="Mariac C."/>
            <person name="Albertini E."/>
            <person name="Pupilli F."/>
            <person name="Ortiz J.P.A."/>
            <person name="Leblanc O."/>
        </authorList>
    </citation>
    <scope>NUCLEOTIDE SEQUENCE [LARGE SCALE GENOMIC DNA]</scope>
    <source>
        <strain evidence="2">R1</strain>
        <tissue evidence="2">Leaf</tissue>
    </source>
</reference>
<feature type="region of interest" description="Disordered" evidence="1">
    <location>
        <begin position="88"/>
        <end position="125"/>
    </location>
</feature>
<dbReference type="AlphaFoldDB" id="A0AAQ3TA74"/>
<gene>
    <name evidence="2" type="ORF">U9M48_018431</name>
</gene>
<organism evidence="2 3">
    <name type="scientific">Paspalum notatum var. saurae</name>
    <dbReference type="NCBI Taxonomy" id="547442"/>
    <lineage>
        <taxon>Eukaryota</taxon>
        <taxon>Viridiplantae</taxon>
        <taxon>Streptophyta</taxon>
        <taxon>Embryophyta</taxon>
        <taxon>Tracheophyta</taxon>
        <taxon>Spermatophyta</taxon>
        <taxon>Magnoliopsida</taxon>
        <taxon>Liliopsida</taxon>
        <taxon>Poales</taxon>
        <taxon>Poaceae</taxon>
        <taxon>PACMAD clade</taxon>
        <taxon>Panicoideae</taxon>
        <taxon>Andropogonodae</taxon>
        <taxon>Paspaleae</taxon>
        <taxon>Paspalinae</taxon>
        <taxon>Paspalum</taxon>
    </lineage>
</organism>
<feature type="non-terminal residue" evidence="2">
    <location>
        <position position="509"/>
    </location>
</feature>